<accession>A0ABT2YCW4</accession>
<gene>
    <name evidence="2" type="ORF">LNV07_07190</name>
</gene>
<evidence type="ECO:0008006" key="4">
    <source>
        <dbReference type="Google" id="ProtNLM"/>
    </source>
</evidence>
<name>A0ABT2YCW4_9BURK</name>
<evidence type="ECO:0000313" key="2">
    <source>
        <dbReference type="EMBL" id="MCV2367879.1"/>
    </source>
</evidence>
<sequence length="264" mass="29958">MFRVMLAALLSLWLGSVAAIDGPIKLCFEDSSVYPWITGDDKGLVLFELALVEKDLNQKFDYIRLPWRRCLLEVQTGRIHAAIAASFNSERASWGSYPQNPDGSLNRELRLHTDSFHVFRRLDSPVRWLNQRFENLGAQPVGVQLGYSVGRNIEELGYPVKTARSAEDLTRMLEIGVLQVAVLQHYEALRLLKAKPELNTVMVEDGPPVKVADQYLLFNSLFYAGNEAQVRSIWSAIERARKSKKYQDEEALMLGTEARVSMNK</sequence>
<evidence type="ECO:0000256" key="1">
    <source>
        <dbReference type="SAM" id="SignalP"/>
    </source>
</evidence>
<organism evidence="2 3">
    <name type="scientific">Roseateles oligotrophus</name>
    <dbReference type="NCBI Taxonomy" id="1769250"/>
    <lineage>
        <taxon>Bacteria</taxon>
        <taxon>Pseudomonadati</taxon>
        <taxon>Pseudomonadota</taxon>
        <taxon>Betaproteobacteria</taxon>
        <taxon>Burkholderiales</taxon>
        <taxon>Sphaerotilaceae</taxon>
        <taxon>Roseateles</taxon>
    </lineage>
</organism>
<dbReference type="SUPFAM" id="SSF53850">
    <property type="entry name" value="Periplasmic binding protein-like II"/>
    <property type="match status" value="1"/>
</dbReference>
<dbReference type="Proteomes" id="UP001209701">
    <property type="component" value="Unassembled WGS sequence"/>
</dbReference>
<feature type="signal peptide" evidence="1">
    <location>
        <begin position="1"/>
        <end position="19"/>
    </location>
</feature>
<comment type="caution">
    <text evidence="2">The sequence shown here is derived from an EMBL/GenBank/DDBJ whole genome shotgun (WGS) entry which is preliminary data.</text>
</comment>
<proteinExistence type="predicted"/>
<feature type="chain" id="PRO_5046074853" description="Polar amino acid transport system substrate-binding protein" evidence="1">
    <location>
        <begin position="20"/>
        <end position="264"/>
    </location>
</feature>
<reference evidence="2 3" key="1">
    <citation type="submission" date="2021-11" db="EMBL/GenBank/DDBJ databases">
        <authorList>
            <person name="Liang Q."/>
            <person name="Mou H."/>
            <person name="Liu Z."/>
        </authorList>
    </citation>
    <scope>NUCLEOTIDE SEQUENCE [LARGE SCALE GENOMIC DNA]</scope>
    <source>
        <strain evidence="2 3">CHU3</strain>
    </source>
</reference>
<dbReference type="RefSeq" id="WP_263570504.1">
    <property type="nucleotide sequence ID" value="NZ_JAJIRN010000003.1"/>
</dbReference>
<keyword evidence="3" id="KW-1185">Reference proteome</keyword>
<dbReference type="EMBL" id="JAJIRN010000003">
    <property type="protein sequence ID" value="MCV2367879.1"/>
    <property type="molecule type" value="Genomic_DNA"/>
</dbReference>
<protein>
    <recommendedName>
        <fullName evidence="4">Polar amino acid transport system substrate-binding protein</fullName>
    </recommendedName>
</protein>
<dbReference type="Gene3D" id="3.40.190.10">
    <property type="entry name" value="Periplasmic binding protein-like II"/>
    <property type="match status" value="2"/>
</dbReference>
<keyword evidence="1" id="KW-0732">Signal</keyword>
<evidence type="ECO:0000313" key="3">
    <source>
        <dbReference type="Proteomes" id="UP001209701"/>
    </source>
</evidence>